<dbReference type="RefSeq" id="WP_074749460.1">
    <property type="nucleotide sequence ID" value="NZ_FNCO01000001.1"/>
</dbReference>
<comment type="subcellular location">
    <subcellularLocation>
        <location evidence="1">Cytoplasm</location>
    </subcellularLocation>
</comment>
<dbReference type="InterPro" id="IPR018062">
    <property type="entry name" value="HTH_AraC-typ_CS"/>
</dbReference>
<evidence type="ECO:0000259" key="6">
    <source>
        <dbReference type="PROSITE" id="PS01124"/>
    </source>
</evidence>
<name>A0A1G7REI7_9PSED</name>
<dbReference type="GO" id="GO:0009893">
    <property type="term" value="P:positive regulation of metabolic process"/>
    <property type="evidence" value="ECO:0007669"/>
    <property type="project" value="UniProtKB-ARBA"/>
</dbReference>
<dbReference type="InterPro" id="IPR018060">
    <property type="entry name" value="HTH_AraC"/>
</dbReference>
<dbReference type="PROSITE" id="PS00041">
    <property type="entry name" value="HTH_ARAC_FAMILY_1"/>
    <property type="match status" value="1"/>
</dbReference>
<dbReference type="PROSITE" id="PS01124">
    <property type="entry name" value="HTH_ARAC_FAMILY_2"/>
    <property type="match status" value="1"/>
</dbReference>
<organism evidence="7 8">
    <name type="scientific">Pseudomonas abietaniphila</name>
    <dbReference type="NCBI Taxonomy" id="89065"/>
    <lineage>
        <taxon>Bacteria</taxon>
        <taxon>Pseudomonadati</taxon>
        <taxon>Pseudomonadota</taxon>
        <taxon>Gammaproteobacteria</taxon>
        <taxon>Pseudomonadales</taxon>
        <taxon>Pseudomonadaceae</taxon>
        <taxon>Pseudomonas</taxon>
    </lineage>
</organism>
<dbReference type="OrthoDB" id="110167at2"/>
<keyword evidence="3 7" id="KW-0238">DNA-binding</keyword>
<evidence type="ECO:0000256" key="3">
    <source>
        <dbReference type="ARBA" id="ARBA00023125"/>
    </source>
</evidence>
<evidence type="ECO:0000313" key="8">
    <source>
        <dbReference type="Proteomes" id="UP000182894"/>
    </source>
</evidence>
<dbReference type="GO" id="GO:0003700">
    <property type="term" value="F:DNA-binding transcription factor activity"/>
    <property type="evidence" value="ECO:0007669"/>
    <property type="project" value="InterPro"/>
</dbReference>
<dbReference type="AlphaFoldDB" id="A0A1G7REI7"/>
<evidence type="ECO:0000313" key="7">
    <source>
        <dbReference type="EMBL" id="SDG08589.1"/>
    </source>
</evidence>
<accession>A0A1G7REI7</accession>
<dbReference type="InterPro" id="IPR009057">
    <property type="entry name" value="Homeodomain-like_sf"/>
</dbReference>
<dbReference type="PANTHER" id="PTHR46796:SF14">
    <property type="entry name" value="TRANSCRIPTIONAL REGULATORY PROTEIN"/>
    <property type="match status" value="1"/>
</dbReference>
<keyword evidence="4" id="KW-0804">Transcription</keyword>
<keyword evidence="2" id="KW-0805">Transcription regulation</keyword>
<dbReference type="InterPro" id="IPR050204">
    <property type="entry name" value="AraC_XylS_family_regulators"/>
</dbReference>
<dbReference type="GO" id="GO:0043565">
    <property type="term" value="F:sequence-specific DNA binding"/>
    <property type="evidence" value="ECO:0007669"/>
    <property type="project" value="InterPro"/>
</dbReference>
<evidence type="ECO:0000256" key="2">
    <source>
        <dbReference type="ARBA" id="ARBA00023015"/>
    </source>
</evidence>
<dbReference type="SUPFAM" id="SSF46689">
    <property type="entry name" value="Homeodomain-like"/>
    <property type="match status" value="2"/>
</dbReference>
<dbReference type="PANTHER" id="PTHR46796">
    <property type="entry name" value="HTH-TYPE TRANSCRIPTIONAL ACTIVATOR RHAS-RELATED"/>
    <property type="match status" value="1"/>
</dbReference>
<dbReference type="Proteomes" id="UP000182894">
    <property type="component" value="Unassembled WGS sequence"/>
</dbReference>
<dbReference type="GO" id="GO:0005737">
    <property type="term" value="C:cytoplasm"/>
    <property type="evidence" value="ECO:0007669"/>
    <property type="project" value="UniProtKB-SubCell"/>
</dbReference>
<dbReference type="Gene3D" id="1.10.10.60">
    <property type="entry name" value="Homeodomain-like"/>
    <property type="match status" value="2"/>
</dbReference>
<dbReference type="EMBL" id="FNCO01000001">
    <property type="protein sequence ID" value="SDG08589.1"/>
    <property type="molecule type" value="Genomic_DNA"/>
</dbReference>
<dbReference type="InterPro" id="IPR020449">
    <property type="entry name" value="Tscrpt_reg_AraC-type_HTH"/>
</dbReference>
<evidence type="ECO:0000256" key="5">
    <source>
        <dbReference type="ARBA" id="ARBA00037345"/>
    </source>
</evidence>
<dbReference type="Pfam" id="PF12833">
    <property type="entry name" value="HTH_18"/>
    <property type="match status" value="1"/>
</dbReference>
<reference evidence="8" key="1">
    <citation type="submission" date="2016-10" db="EMBL/GenBank/DDBJ databases">
        <authorList>
            <person name="Varghese N."/>
            <person name="Submissions S."/>
        </authorList>
    </citation>
    <scope>NUCLEOTIDE SEQUENCE [LARGE SCALE GENOMIC DNA]</scope>
    <source>
        <strain evidence="8">ATCC 700689</strain>
    </source>
</reference>
<proteinExistence type="predicted"/>
<sequence>MQSENAADWKRSRERLAPWRVKKAQVLMSQLMVERGTVEKVAKACALSRSHFSRAFKNSTGLSPHDWLRREKLSKAEQLLKDRRLTINQIALECGFTDQSYFTRLFRRVKGVSPRRWQVQHEGNGVTAKCDLSSAGRFKFRADETVIQCEVDVFNVGCKRPLCK</sequence>
<dbReference type="PRINTS" id="PR00032">
    <property type="entry name" value="HTHARAC"/>
</dbReference>
<feature type="domain" description="HTH araC/xylS-type" evidence="6">
    <location>
        <begin position="22"/>
        <end position="120"/>
    </location>
</feature>
<protein>
    <submittedName>
        <fullName evidence="7">AraC-type DNA-binding protein</fullName>
    </submittedName>
</protein>
<evidence type="ECO:0000256" key="4">
    <source>
        <dbReference type="ARBA" id="ARBA00023163"/>
    </source>
</evidence>
<keyword evidence="8" id="KW-1185">Reference proteome</keyword>
<comment type="function">
    <text evidence="5">Regulatory protein of the TOL plasmid xyl operons. XylS activates the xylXYZLTEGFJQKIH operon required for the degradation of toluene, m-xylene and p-xylene.</text>
</comment>
<gene>
    <name evidence="7" type="ORF">SAMN05216605_101109</name>
</gene>
<dbReference type="SMART" id="SM00342">
    <property type="entry name" value="HTH_ARAC"/>
    <property type="match status" value="1"/>
</dbReference>
<evidence type="ECO:0000256" key="1">
    <source>
        <dbReference type="ARBA" id="ARBA00004496"/>
    </source>
</evidence>
<dbReference type="STRING" id="89065.SAMN05216605_101109"/>